<dbReference type="PANTHER" id="PTHR42760">
    <property type="entry name" value="SHORT-CHAIN DEHYDROGENASES/REDUCTASES FAMILY MEMBER"/>
    <property type="match status" value="1"/>
</dbReference>
<reference evidence="4" key="2">
    <citation type="submission" date="2015-06" db="EMBL/GenBank/DDBJ databases">
        <title>Complete genome sequence of Spiroplasma eriocheiris TDA-040725-5 (DSM 21848).</title>
        <authorList>
            <person name="Lo W.-S."/>
            <person name="Kuo C.-H."/>
        </authorList>
    </citation>
    <scope>NUCLEOTIDE SEQUENCE [LARGE SCALE GENOMIC DNA]</scope>
    <source>
        <strain evidence="4">TDA-040725-5</strain>
    </source>
</reference>
<dbReference type="SUPFAM" id="SSF51735">
    <property type="entry name" value="NAD(P)-binding Rossmann-fold domains"/>
    <property type="match status" value="1"/>
</dbReference>
<evidence type="ECO:0000313" key="4">
    <source>
        <dbReference type="Proteomes" id="UP000035661"/>
    </source>
</evidence>
<dbReference type="Gene3D" id="3.40.50.720">
    <property type="entry name" value="NAD(P)-binding Rossmann-like Domain"/>
    <property type="match status" value="1"/>
</dbReference>
<sequence length="205" mass="22337">MAVAINPNLEGKVVVITGAGGNNPRGTTSKEVYEVGDEINKEIQSFFDMEVEGFKFVFDLNFIGKFNTIKVFIKHMLNKEATIINTSSMASFAPMTKVPAYAAAYAAVNNFTKWLAVHFAPSNVRINAIAPGFFLTAQNKSLLQTNDGQWTPRTKKILAATPMNRLGEPKELLGTILWLMDHEASGFVTGVVVPIDGGFQAYSGV</sequence>
<keyword evidence="4" id="KW-1185">Reference proteome</keyword>
<dbReference type="Pfam" id="PF13561">
    <property type="entry name" value="adh_short_C2"/>
    <property type="match status" value="1"/>
</dbReference>
<accession>A0A0H3XH05</accession>
<evidence type="ECO:0000256" key="2">
    <source>
        <dbReference type="ARBA" id="ARBA00023002"/>
    </source>
</evidence>
<evidence type="ECO:0000313" key="3">
    <source>
        <dbReference type="EMBL" id="AKM53833.1"/>
    </source>
</evidence>
<dbReference type="InterPro" id="IPR036291">
    <property type="entry name" value="NAD(P)-bd_dom_sf"/>
</dbReference>
<evidence type="ECO:0000256" key="1">
    <source>
        <dbReference type="ARBA" id="ARBA00006484"/>
    </source>
</evidence>
<dbReference type="PATRIC" id="fig|743698.3.peg.249"/>
<comment type="similarity">
    <text evidence="1">Belongs to the short-chain dehydrogenases/reductases (SDR) family.</text>
</comment>
<name>A0A0H3XH05_9MOLU</name>
<organism evidence="3 4">
    <name type="scientific">Spiroplasma eriocheiris</name>
    <dbReference type="NCBI Taxonomy" id="315358"/>
    <lineage>
        <taxon>Bacteria</taxon>
        <taxon>Bacillati</taxon>
        <taxon>Mycoplasmatota</taxon>
        <taxon>Mollicutes</taxon>
        <taxon>Entomoplasmatales</taxon>
        <taxon>Spiroplasmataceae</taxon>
        <taxon>Spiroplasma</taxon>
    </lineage>
</organism>
<dbReference type="RefSeq" id="WP_053040802.1">
    <property type="nucleotide sequence ID" value="NZ_CP011856.1"/>
</dbReference>
<reference evidence="3 4" key="1">
    <citation type="journal article" date="2015" name="Genome Biol. Evol.">
        <title>Found and Lost: The Fates of Horizontally Acquired Genes in Arthropod-Symbiotic Spiroplasma.</title>
        <authorList>
            <person name="Lo W.S."/>
            <person name="Gasparich G.E."/>
            <person name="Kuo C.H."/>
        </authorList>
    </citation>
    <scope>NUCLEOTIDE SEQUENCE [LARGE SCALE GENOMIC DNA]</scope>
    <source>
        <strain evidence="4">TDA-040725-5</strain>
    </source>
</reference>
<dbReference type="STRING" id="315358.SERIO_v1c02470"/>
<keyword evidence="2" id="KW-0560">Oxidoreductase</keyword>
<dbReference type="Proteomes" id="UP000035661">
    <property type="component" value="Chromosome"/>
</dbReference>
<dbReference type="InterPro" id="IPR002347">
    <property type="entry name" value="SDR_fam"/>
</dbReference>
<dbReference type="EMBL" id="CP011856">
    <property type="protein sequence ID" value="AKM53833.1"/>
    <property type="molecule type" value="Genomic_DNA"/>
</dbReference>
<dbReference type="KEGG" id="seri:SERIO_v1c02470"/>
<dbReference type="NCBIfam" id="NF006132">
    <property type="entry name" value="PRK08277.1"/>
    <property type="match status" value="1"/>
</dbReference>
<proteinExistence type="inferred from homology"/>
<dbReference type="PRINTS" id="PR00081">
    <property type="entry name" value="GDHRDH"/>
</dbReference>
<dbReference type="PANTHER" id="PTHR42760:SF115">
    <property type="entry name" value="3-OXOACYL-[ACYL-CARRIER-PROTEIN] REDUCTASE FABG"/>
    <property type="match status" value="1"/>
</dbReference>
<dbReference type="AlphaFoldDB" id="A0A0H3XH05"/>
<gene>
    <name evidence="3" type="primary">uxuB</name>
    <name evidence="3" type="ORF">SERIO_v1c02470</name>
</gene>
<protein>
    <submittedName>
        <fullName evidence="3">D-mannonate oxidoreductase</fullName>
    </submittedName>
</protein>
<dbReference type="GO" id="GO:0016616">
    <property type="term" value="F:oxidoreductase activity, acting on the CH-OH group of donors, NAD or NADP as acceptor"/>
    <property type="evidence" value="ECO:0007669"/>
    <property type="project" value="TreeGrafter"/>
</dbReference>